<dbReference type="PROSITE" id="PS51900">
    <property type="entry name" value="CB"/>
    <property type="match status" value="1"/>
</dbReference>
<gene>
    <name evidence="8" type="ORF">QJV33_02765</name>
</gene>
<accession>A0ABT6Q5P9</accession>
<name>A0ABT6Q5P9_9PROT</name>
<comment type="similarity">
    <text evidence="1">Belongs to the 'phage' integrase family.</text>
</comment>
<dbReference type="Proteomes" id="UP001431775">
    <property type="component" value="Unassembled WGS sequence"/>
</dbReference>
<keyword evidence="3 5" id="KW-0238">DNA-binding</keyword>
<dbReference type="Pfam" id="PF13356">
    <property type="entry name" value="Arm-DNA-bind_3"/>
    <property type="match status" value="1"/>
</dbReference>
<feature type="domain" description="Tyr recombinase" evidence="6">
    <location>
        <begin position="209"/>
        <end position="389"/>
    </location>
</feature>
<dbReference type="InterPro" id="IPR011010">
    <property type="entry name" value="DNA_brk_join_enz"/>
</dbReference>
<evidence type="ECO:0000256" key="3">
    <source>
        <dbReference type="ARBA" id="ARBA00023125"/>
    </source>
</evidence>
<dbReference type="Gene3D" id="1.10.443.10">
    <property type="entry name" value="Intergrase catalytic core"/>
    <property type="match status" value="1"/>
</dbReference>
<proteinExistence type="inferred from homology"/>
<evidence type="ECO:0000313" key="8">
    <source>
        <dbReference type="EMBL" id="MDI2112217.1"/>
    </source>
</evidence>
<evidence type="ECO:0000259" key="6">
    <source>
        <dbReference type="PROSITE" id="PS51898"/>
    </source>
</evidence>
<dbReference type="PROSITE" id="PS51898">
    <property type="entry name" value="TYR_RECOMBINASE"/>
    <property type="match status" value="1"/>
</dbReference>
<dbReference type="SUPFAM" id="SSF56349">
    <property type="entry name" value="DNA breaking-rejoining enzymes"/>
    <property type="match status" value="1"/>
</dbReference>
<sequence length="412" mass="48069">MSREKRNRPLTDKDIKSFKPRDKEYLEGDTQSLYLIVKPNGSKLWSFRYRFNKKQKELSLGAYPLVTLAQARQARDDAKREIADGIDPSITKKQRKAIESTQQQNTFKNVARLWWDTYKDTWTTKHAHDVINSLEKKIFPYFGNVVIHNITTPLIYEVLEKMEEKGTIETAQRIRQRVEAVFNYAIARGVYTEANPAASLKNALKKVIYKKKQLSISTLPELQEMMKVIDQQESQPVTKLAYRFLSIVFTRPGEVRGMRWSEIDGDVWTIPAARMKMKRLHKVYLSRQALEILEVVKRFSGNSPFVFPSHNSHFKPMSENAMGYLINRAGYQNIHCPHGFRASFFSIMVEKYPQDEKIIDLMLAHEEKNKVVAAYNRAEHSERRKELYQIYADMLFEDIVPVIDLLSVARKP</sequence>
<dbReference type="RefSeq" id="WP_281461883.1">
    <property type="nucleotide sequence ID" value="NZ_JASBAN010000001.1"/>
</dbReference>
<dbReference type="InterPro" id="IPR002104">
    <property type="entry name" value="Integrase_catalytic"/>
</dbReference>
<dbReference type="InterPro" id="IPR050808">
    <property type="entry name" value="Phage_Integrase"/>
</dbReference>
<evidence type="ECO:0000256" key="4">
    <source>
        <dbReference type="ARBA" id="ARBA00023172"/>
    </source>
</evidence>
<feature type="domain" description="Core-binding (CB)" evidence="7">
    <location>
        <begin position="105"/>
        <end position="186"/>
    </location>
</feature>
<dbReference type="InterPro" id="IPR013762">
    <property type="entry name" value="Integrase-like_cat_sf"/>
</dbReference>
<dbReference type="Pfam" id="PF22022">
    <property type="entry name" value="Phage_int_M"/>
    <property type="match status" value="1"/>
</dbReference>
<evidence type="ECO:0000256" key="2">
    <source>
        <dbReference type="ARBA" id="ARBA00022908"/>
    </source>
</evidence>
<dbReference type="EMBL" id="JASBAN010000001">
    <property type="protein sequence ID" value="MDI2112217.1"/>
    <property type="molecule type" value="Genomic_DNA"/>
</dbReference>
<keyword evidence="4" id="KW-0233">DNA recombination</keyword>
<evidence type="ECO:0000256" key="1">
    <source>
        <dbReference type="ARBA" id="ARBA00008857"/>
    </source>
</evidence>
<dbReference type="InterPro" id="IPR025166">
    <property type="entry name" value="Integrase_DNA_bind_dom"/>
</dbReference>
<dbReference type="Gene3D" id="1.10.150.130">
    <property type="match status" value="1"/>
</dbReference>
<protein>
    <submittedName>
        <fullName evidence="8">Integrase arm-type DNA-binding domain-containing protein</fullName>
    </submittedName>
</protein>
<keyword evidence="9" id="KW-1185">Reference proteome</keyword>
<evidence type="ECO:0000313" key="9">
    <source>
        <dbReference type="Proteomes" id="UP001431775"/>
    </source>
</evidence>
<dbReference type="InterPro" id="IPR038488">
    <property type="entry name" value="Integrase_DNA-bd_sf"/>
</dbReference>
<dbReference type="PANTHER" id="PTHR30629:SF2">
    <property type="entry name" value="PROPHAGE INTEGRASE INTS-RELATED"/>
    <property type="match status" value="1"/>
</dbReference>
<dbReference type="CDD" id="cd00801">
    <property type="entry name" value="INT_P4_C"/>
    <property type="match status" value="1"/>
</dbReference>
<evidence type="ECO:0000256" key="5">
    <source>
        <dbReference type="PROSITE-ProRule" id="PRU01248"/>
    </source>
</evidence>
<dbReference type="Gene3D" id="3.30.160.390">
    <property type="entry name" value="Integrase, DNA-binding domain"/>
    <property type="match status" value="1"/>
</dbReference>
<keyword evidence="2" id="KW-0229">DNA integration</keyword>
<reference evidence="8" key="1">
    <citation type="submission" date="2023-05" db="EMBL/GenBank/DDBJ databases">
        <title>Whole genome sequence of Commensalibacter sp.</title>
        <authorList>
            <person name="Charoenyingcharoen P."/>
            <person name="Yukphan P."/>
        </authorList>
    </citation>
    <scope>NUCLEOTIDE SEQUENCE</scope>
    <source>
        <strain evidence="8">TBRC 10068</strain>
    </source>
</reference>
<evidence type="ECO:0000259" key="7">
    <source>
        <dbReference type="PROSITE" id="PS51900"/>
    </source>
</evidence>
<dbReference type="InterPro" id="IPR053876">
    <property type="entry name" value="Phage_int_M"/>
</dbReference>
<dbReference type="InterPro" id="IPR010998">
    <property type="entry name" value="Integrase_recombinase_N"/>
</dbReference>
<comment type="caution">
    <text evidence="8">The sequence shown here is derived from an EMBL/GenBank/DDBJ whole genome shotgun (WGS) entry which is preliminary data.</text>
</comment>
<dbReference type="PANTHER" id="PTHR30629">
    <property type="entry name" value="PROPHAGE INTEGRASE"/>
    <property type="match status" value="1"/>
</dbReference>
<organism evidence="8 9">
    <name type="scientific">Commensalibacter nepenthis</name>
    <dbReference type="NCBI Taxonomy" id="3043872"/>
    <lineage>
        <taxon>Bacteria</taxon>
        <taxon>Pseudomonadati</taxon>
        <taxon>Pseudomonadota</taxon>
        <taxon>Alphaproteobacteria</taxon>
        <taxon>Acetobacterales</taxon>
        <taxon>Acetobacteraceae</taxon>
    </lineage>
</organism>
<dbReference type="InterPro" id="IPR044068">
    <property type="entry name" value="CB"/>
</dbReference>
<dbReference type="Pfam" id="PF00589">
    <property type="entry name" value="Phage_integrase"/>
    <property type="match status" value="1"/>
</dbReference>
<dbReference type="GO" id="GO:0003677">
    <property type="term" value="F:DNA binding"/>
    <property type="evidence" value="ECO:0007669"/>
    <property type="project" value="UniProtKB-KW"/>
</dbReference>